<evidence type="ECO:0000256" key="12">
    <source>
        <dbReference type="ARBA" id="ARBA00039702"/>
    </source>
</evidence>
<dbReference type="GO" id="GO:0009401">
    <property type="term" value="P:phosphoenolpyruvate-dependent sugar phosphotransferase system"/>
    <property type="evidence" value="ECO:0007669"/>
    <property type="project" value="UniProtKB-KW"/>
</dbReference>
<keyword evidence="8 14" id="KW-1133">Transmembrane helix</keyword>
<evidence type="ECO:0000256" key="6">
    <source>
        <dbReference type="ARBA" id="ARBA00022683"/>
    </source>
</evidence>
<evidence type="ECO:0000256" key="14">
    <source>
        <dbReference type="SAM" id="Phobius"/>
    </source>
</evidence>
<feature type="transmembrane region" description="Helical" evidence="14">
    <location>
        <begin position="91"/>
        <end position="111"/>
    </location>
</feature>
<organism evidence="15 16">
    <name type="scientific">Neobacillus notoginsengisoli</name>
    <dbReference type="NCBI Taxonomy" id="1578198"/>
    <lineage>
        <taxon>Bacteria</taxon>
        <taxon>Bacillati</taxon>
        <taxon>Bacillota</taxon>
        <taxon>Bacilli</taxon>
        <taxon>Bacillales</taxon>
        <taxon>Bacillaceae</taxon>
        <taxon>Neobacillus</taxon>
    </lineage>
</organism>
<evidence type="ECO:0000256" key="13">
    <source>
        <dbReference type="ARBA" id="ARBA00042859"/>
    </source>
</evidence>
<feature type="transmembrane region" description="Helical" evidence="14">
    <location>
        <begin position="145"/>
        <end position="166"/>
    </location>
</feature>
<evidence type="ECO:0000256" key="3">
    <source>
        <dbReference type="ARBA" id="ARBA00022448"/>
    </source>
</evidence>
<keyword evidence="16" id="KW-1185">Reference proteome</keyword>
<accession>A0A417YIK8</accession>
<sequence>MNFQLINKGLLGEPAILLGMIALLGLVLQRHKPQKVLSGTVKAMLGYTLLQIGATAAGSSLSNLSVIILNGFQIIGIIPHNETVTALAQSYYGRDIAFIMLIGMIGHLAIARFTKCKYIFLTGHHILFMASLLAVVLASYSLLPWHIYIIGGLVLAMCMSIGPAVVQPYVRHVTGNDEFAIGHFNSAGYVLAGLIASIFKTKKNPTIPDKLNRVQPYFQDQIVVTAIFTFILFLSASMFASPQQLTELFQGRHFIVVSAIQAIWFAGGVYIILHGVRMMLAEIIPAFNGIAQRVVPGSIPAMDCPVLFAFAPLASVLGFLLSFLGGILAMVLLVGIQYTVIIPGIIPHIFSGGAAGVIAYKVGGRMGLIVSSLCHGFFITLLPLFLTPALSDLGSVRATFADSDFSLIGIFIHEIVQLLF</sequence>
<comment type="subunit">
    <text evidence="2">Homodimer.</text>
</comment>
<comment type="subcellular location">
    <subcellularLocation>
        <location evidence="1">Cell membrane</location>
        <topology evidence="1">Multi-pass membrane protein</topology>
    </subcellularLocation>
</comment>
<dbReference type="Pfam" id="PF03611">
    <property type="entry name" value="EIIC-GAT"/>
    <property type="match status" value="1"/>
</dbReference>
<dbReference type="AlphaFoldDB" id="A0A417YIK8"/>
<evidence type="ECO:0000256" key="5">
    <source>
        <dbReference type="ARBA" id="ARBA00022597"/>
    </source>
</evidence>
<feature type="transmembrane region" description="Helical" evidence="14">
    <location>
        <begin position="253"/>
        <end position="273"/>
    </location>
</feature>
<feature type="transmembrane region" description="Helical" evidence="14">
    <location>
        <begin position="118"/>
        <end position="139"/>
    </location>
</feature>
<keyword evidence="4" id="KW-1003">Cell membrane</keyword>
<evidence type="ECO:0000256" key="11">
    <source>
        <dbReference type="ARBA" id="ARBA00038218"/>
    </source>
</evidence>
<comment type="similarity">
    <text evidence="11">Belongs to the UlaA family.</text>
</comment>
<comment type="function">
    <text evidence="10">The phosphoenolpyruvate-dependent sugar phosphotransferase system (sugar PTS), a major carbohydrate active transport system, catalyzes the phosphorylation of incoming sugar substrates concomitantly with their translocation across the cell membrane. The enzyme II UlaABC PTS system is involved in ascorbate transport.</text>
</comment>
<reference evidence="15 16" key="1">
    <citation type="journal article" date="2017" name="Int. J. Syst. Evol. Microbiol.">
        <title>Bacillus notoginsengisoli sp. nov., a novel bacterium isolated from the rhizosphere of Panax notoginseng.</title>
        <authorList>
            <person name="Zhang M.Y."/>
            <person name="Cheng J."/>
            <person name="Cai Y."/>
            <person name="Zhang T.Y."/>
            <person name="Wu Y.Y."/>
            <person name="Manikprabhu D."/>
            <person name="Li W.J."/>
            <person name="Zhang Y.X."/>
        </authorList>
    </citation>
    <scope>NUCLEOTIDE SEQUENCE [LARGE SCALE GENOMIC DNA]</scope>
    <source>
        <strain evidence="15 16">JCM 30743</strain>
    </source>
</reference>
<feature type="transmembrane region" description="Helical" evidence="14">
    <location>
        <begin position="367"/>
        <end position="386"/>
    </location>
</feature>
<evidence type="ECO:0000313" key="16">
    <source>
        <dbReference type="Proteomes" id="UP000284416"/>
    </source>
</evidence>
<feature type="transmembrane region" description="Helical" evidence="14">
    <location>
        <begin position="49"/>
        <end position="79"/>
    </location>
</feature>
<keyword evidence="9 14" id="KW-0472">Membrane</keyword>
<comment type="caution">
    <text evidence="15">The sequence shown here is derived from an EMBL/GenBank/DDBJ whole genome shotgun (WGS) entry which is preliminary data.</text>
</comment>
<feature type="transmembrane region" description="Helical" evidence="14">
    <location>
        <begin position="340"/>
        <end position="360"/>
    </location>
</feature>
<dbReference type="RefSeq" id="WP_118924188.1">
    <property type="nucleotide sequence ID" value="NZ_QWEG01000018.1"/>
</dbReference>
<evidence type="ECO:0000256" key="1">
    <source>
        <dbReference type="ARBA" id="ARBA00004651"/>
    </source>
</evidence>
<dbReference type="PANTHER" id="PTHR33843">
    <property type="entry name" value="ASCORBATE-SPECIFIC PTS SYSTEM EIIC COMPONENT"/>
    <property type="match status" value="1"/>
</dbReference>
<evidence type="ECO:0000256" key="7">
    <source>
        <dbReference type="ARBA" id="ARBA00022692"/>
    </source>
</evidence>
<feature type="transmembrane region" description="Helical" evidence="14">
    <location>
        <begin position="6"/>
        <end position="28"/>
    </location>
</feature>
<proteinExistence type="inferred from homology"/>
<evidence type="ECO:0000256" key="8">
    <source>
        <dbReference type="ARBA" id="ARBA00022989"/>
    </source>
</evidence>
<dbReference type="GO" id="GO:0005886">
    <property type="term" value="C:plasma membrane"/>
    <property type="evidence" value="ECO:0007669"/>
    <property type="project" value="UniProtKB-SubCell"/>
</dbReference>
<evidence type="ECO:0000313" key="15">
    <source>
        <dbReference type="EMBL" id="RHW32853.1"/>
    </source>
</evidence>
<dbReference type="EMBL" id="QWEG01000018">
    <property type="protein sequence ID" value="RHW32853.1"/>
    <property type="molecule type" value="Genomic_DNA"/>
</dbReference>
<dbReference type="InterPro" id="IPR004703">
    <property type="entry name" value="PTS_sugar-sp_permease"/>
</dbReference>
<feature type="transmembrane region" description="Helical" evidence="14">
    <location>
        <begin position="306"/>
        <end position="334"/>
    </location>
</feature>
<evidence type="ECO:0000256" key="9">
    <source>
        <dbReference type="ARBA" id="ARBA00023136"/>
    </source>
</evidence>
<name>A0A417YIK8_9BACI</name>
<keyword evidence="7 14" id="KW-0812">Transmembrane</keyword>
<gene>
    <name evidence="15" type="ORF">D1B31_21140</name>
</gene>
<dbReference type="PANTHER" id="PTHR33843:SF4">
    <property type="entry name" value="ASCORBATE-SPECIFIC PTS SYSTEM EIIC COMPONENT"/>
    <property type="match status" value="1"/>
</dbReference>
<keyword evidence="5" id="KW-0762">Sugar transport</keyword>
<keyword evidence="6" id="KW-0598">Phosphotransferase system</keyword>
<dbReference type="Proteomes" id="UP000284416">
    <property type="component" value="Unassembled WGS sequence"/>
</dbReference>
<keyword evidence="3" id="KW-0813">Transport</keyword>
<evidence type="ECO:0000256" key="4">
    <source>
        <dbReference type="ARBA" id="ARBA00022475"/>
    </source>
</evidence>
<protein>
    <recommendedName>
        <fullName evidence="12">Ascorbate-specific PTS system EIIC component</fullName>
    </recommendedName>
    <alternativeName>
        <fullName evidence="13">Ascorbate-specific permease IIC component UlaA</fullName>
    </alternativeName>
</protein>
<dbReference type="InterPro" id="IPR051562">
    <property type="entry name" value="Ascorbate-PTS_EIIC"/>
</dbReference>
<evidence type="ECO:0000256" key="2">
    <source>
        <dbReference type="ARBA" id="ARBA00011738"/>
    </source>
</evidence>
<feature type="transmembrane region" description="Helical" evidence="14">
    <location>
        <begin position="222"/>
        <end position="241"/>
    </location>
</feature>
<dbReference type="OrthoDB" id="9796178at2"/>
<evidence type="ECO:0000256" key="10">
    <source>
        <dbReference type="ARBA" id="ARBA00037387"/>
    </source>
</evidence>